<name>A0A0C3QL99_9AGAM</name>
<reference evidence="6" key="2">
    <citation type="submission" date="2015-01" db="EMBL/GenBank/DDBJ databases">
        <title>Evolutionary Origins and Diversification of the Mycorrhizal Mutualists.</title>
        <authorList>
            <consortium name="DOE Joint Genome Institute"/>
            <consortium name="Mycorrhizal Genomics Consortium"/>
            <person name="Kohler A."/>
            <person name="Kuo A."/>
            <person name="Nagy L.G."/>
            <person name="Floudas D."/>
            <person name="Copeland A."/>
            <person name="Barry K.W."/>
            <person name="Cichocki N."/>
            <person name="Veneault-Fourrey C."/>
            <person name="LaButti K."/>
            <person name="Lindquist E.A."/>
            <person name="Lipzen A."/>
            <person name="Lundell T."/>
            <person name="Morin E."/>
            <person name="Murat C."/>
            <person name="Riley R."/>
            <person name="Ohm R."/>
            <person name="Sun H."/>
            <person name="Tunlid A."/>
            <person name="Henrissat B."/>
            <person name="Grigoriev I.V."/>
            <person name="Hibbett D.S."/>
            <person name="Martin F."/>
        </authorList>
    </citation>
    <scope>NUCLEOTIDE SEQUENCE [LARGE SCALE GENOMIC DNA]</scope>
    <source>
        <strain evidence="6">MUT 4182</strain>
    </source>
</reference>
<keyword evidence="3" id="KW-0813">Transport</keyword>
<proteinExistence type="inferred from homology"/>
<dbReference type="Proteomes" id="UP000054248">
    <property type="component" value="Unassembled WGS sequence"/>
</dbReference>
<dbReference type="STRING" id="1051891.A0A0C3QL99"/>
<evidence type="ECO:0000256" key="4">
    <source>
        <dbReference type="ARBA" id="ARBA00023242"/>
    </source>
</evidence>
<dbReference type="Pfam" id="PF18806">
    <property type="entry name" value="Importin_rep_3"/>
    <property type="match status" value="1"/>
</dbReference>
<dbReference type="PANTHER" id="PTHR12363">
    <property type="entry name" value="TRANSPORTIN 3 AND IMPORTIN 13"/>
    <property type="match status" value="1"/>
</dbReference>
<dbReference type="GO" id="GO:0006606">
    <property type="term" value="P:protein import into nucleus"/>
    <property type="evidence" value="ECO:0007669"/>
    <property type="project" value="TreeGrafter"/>
</dbReference>
<dbReference type="OrthoDB" id="2016913at2759"/>
<comment type="similarity">
    <text evidence="2">Belongs to the importin beta family.</text>
</comment>
<evidence type="ECO:0000313" key="6">
    <source>
        <dbReference type="Proteomes" id="UP000054248"/>
    </source>
</evidence>
<gene>
    <name evidence="5" type="ORF">M407DRAFT_73314</name>
</gene>
<dbReference type="InterPro" id="IPR040520">
    <property type="entry name" value="Importin_rep_3"/>
</dbReference>
<dbReference type="HOGENOM" id="CLU_005996_3_0_1"/>
<evidence type="ECO:0000313" key="5">
    <source>
        <dbReference type="EMBL" id="KIO27349.1"/>
    </source>
</evidence>
<dbReference type="SUPFAM" id="SSF48371">
    <property type="entry name" value="ARM repeat"/>
    <property type="match status" value="1"/>
</dbReference>
<dbReference type="GO" id="GO:0005737">
    <property type="term" value="C:cytoplasm"/>
    <property type="evidence" value="ECO:0007669"/>
    <property type="project" value="TreeGrafter"/>
</dbReference>
<sequence>MVDEDDKTQRPDLPPFMVISPSDVEQAALIVQRMYSPQTDPNTSQNLQRDLFELQRRPEAWGLVVPFVNSSDAQVQFFGAHTAQVKIARDWDQWPTLHAQALRGMLLNLTAQAAANGVSRVVMRKLYVALSSLALRLCPLEPSLWQDWIKDTLVVLIATPAPESAPDFLQIAVEEVRSADLLAAAKARMQASLRLALPFVMQLIMGHLPVRPDVSVSARLAWLKSVEAWVASALPGDELTTLVPVLIELLRNRDSFVGTCDVLEEIMSKSALSGGKGTKVLTDPLLQWIASEGHLILQESLSSGSPDETSHAFCKLLLALGDHSTDYLVSKIDQPLVQTFLKVLLGFTGFPGWYGIDEDESEMTLQFWSALQDSIIDSEFSDEDSTAKQASIKALDLELVLTLVRKARWPTVEEGFRTWAKDQKEKFQNFRRDLGDTLINTYYVLRDDFFNPILPTIVELLAPGGTPVGGWEGVEAAIYSIKTIQEAIPVGPNHNLSRVFGPEILGKFPMQGYDQIRRTALDLVGSYATWFHAQETPELLMNAMSYVVAAFSEPLLSLHAARALRDLCENNRKALSNHIDSFSNLYANLPSIPDTEKAKVLQAICSVIQALPLTGAIGPVEGVVSPLVVSLGESLNRAPQAPEEARTSTVAQLHALSGCAKGLTNNTDPLLEFSTADEDIESVRLMEQARQDPRMMELRNKIIQVLTLAMSIWSADAEVGDAVSDLIKAITSLPSDNTLLSLPPGPVLELVCLAAQRQTTAVWLSLATMLTTQLDSATSNVSHLLGKADKTSNRDTDRAVVEKATAMLVQYTLTFLAAPSAMENNPDVVRAFFTFLTTVSTAFPSAIVTLPPPLASALMECAIKGLTLPERYSLVDAAKFLYSDGAKTLLKQCGPAMSQALLSGIGGASPRSTIPNLVELLAILLAKVPEHRTWMKETLYSPLMDNPRLTREAKDKFLFAATSSRSSRQTSEAANEFSLIARGLDGSGFGYASLPA</sequence>
<evidence type="ECO:0000256" key="3">
    <source>
        <dbReference type="ARBA" id="ARBA00022448"/>
    </source>
</evidence>
<dbReference type="EMBL" id="KN823010">
    <property type="protein sequence ID" value="KIO27349.1"/>
    <property type="molecule type" value="Genomic_DNA"/>
</dbReference>
<protein>
    <recommendedName>
        <fullName evidence="7">Importin-13</fullName>
    </recommendedName>
</protein>
<dbReference type="AlphaFoldDB" id="A0A0C3QL99"/>
<dbReference type="InterPro" id="IPR016024">
    <property type="entry name" value="ARM-type_fold"/>
</dbReference>
<comment type="subcellular location">
    <subcellularLocation>
        <location evidence="1">Nucleus</location>
    </subcellularLocation>
</comment>
<evidence type="ECO:0000256" key="2">
    <source>
        <dbReference type="ARBA" id="ARBA00007991"/>
    </source>
</evidence>
<dbReference type="GO" id="GO:0005634">
    <property type="term" value="C:nucleus"/>
    <property type="evidence" value="ECO:0007669"/>
    <property type="project" value="UniProtKB-SubCell"/>
</dbReference>
<dbReference type="InterPro" id="IPR011989">
    <property type="entry name" value="ARM-like"/>
</dbReference>
<organism evidence="5 6">
    <name type="scientific">Tulasnella calospora MUT 4182</name>
    <dbReference type="NCBI Taxonomy" id="1051891"/>
    <lineage>
        <taxon>Eukaryota</taxon>
        <taxon>Fungi</taxon>
        <taxon>Dikarya</taxon>
        <taxon>Basidiomycota</taxon>
        <taxon>Agaricomycotina</taxon>
        <taxon>Agaricomycetes</taxon>
        <taxon>Cantharellales</taxon>
        <taxon>Tulasnellaceae</taxon>
        <taxon>Tulasnella</taxon>
    </lineage>
</organism>
<dbReference type="InterPro" id="IPR051345">
    <property type="entry name" value="Importin_beta-like_NTR"/>
</dbReference>
<accession>A0A0C3QL99</accession>
<keyword evidence="4" id="KW-0539">Nucleus</keyword>
<dbReference type="PANTHER" id="PTHR12363:SF33">
    <property type="entry name" value="IMPORTIN-13"/>
    <property type="match status" value="1"/>
</dbReference>
<dbReference type="Pfam" id="PF18773">
    <property type="entry name" value="Importin_rep"/>
    <property type="match status" value="1"/>
</dbReference>
<evidence type="ECO:0008006" key="7">
    <source>
        <dbReference type="Google" id="ProtNLM"/>
    </source>
</evidence>
<dbReference type="Gene3D" id="1.25.10.10">
    <property type="entry name" value="Leucine-rich Repeat Variant"/>
    <property type="match status" value="1"/>
</dbReference>
<dbReference type="InterPro" id="IPR040709">
    <property type="entry name" value="Importin_rep_1"/>
</dbReference>
<keyword evidence="6" id="KW-1185">Reference proteome</keyword>
<reference evidence="5 6" key="1">
    <citation type="submission" date="2014-04" db="EMBL/GenBank/DDBJ databases">
        <authorList>
            <consortium name="DOE Joint Genome Institute"/>
            <person name="Kuo A."/>
            <person name="Girlanda M."/>
            <person name="Perotto S."/>
            <person name="Kohler A."/>
            <person name="Nagy L.G."/>
            <person name="Floudas D."/>
            <person name="Copeland A."/>
            <person name="Barry K.W."/>
            <person name="Cichocki N."/>
            <person name="Veneault-Fourrey C."/>
            <person name="LaButti K."/>
            <person name="Lindquist E.A."/>
            <person name="Lipzen A."/>
            <person name="Lundell T."/>
            <person name="Morin E."/>
            <person name="Murat C."/>
            <person name="Sun H."/>
            <person name="Tunlid A."/>
            <person name="Henrissat B."/>
            <person name="Grigoriev I.V."/>
            <person name="Hibbett D.S."/>
            <person name="Martin F."/>
            <person name="Nordberg H.P."/>
            <person name="Cantor M.N."/>
            <person name="Hua S.X."/>
        </authorList>
    </citation>
    <scope>NUCLEOTIDE SEQUENCE [LARGE SCALE GENOMIC DNA]</scope>
    <source>
        <strain evidence="5 6">MUT 4182</strain>
    </source>
</reference>
<evidence type="ECO:0000256" key="1">
    <source>
        <dbReference type="ARBA" id="ARBA00004123"/>
    </source>
</evidence>